<comment type="subcellular location">
    <subcellularLocation>
        <location evidence="1 7">Nucleus</location>
        <location evidence="1 7">Nucleolus</location>
    </subcellularLocation>
</comment>
<reference evidence="10" key="1">
    <citation type="journal article" date="2014" name="PLoS ONE">
        <title>Transcriptome-Based Identification of ABC Transporters in the Western Tarnished Plant Bug Lygus hesperus.</title>
        <authorList>
            <person name="Hull J.J."/>
            <person name="Chaney K."/>
            <person name="Geib S.M."/>
            <person name="Fabrick J.A."/>
            <person name="Brent C.S."/>
            <person name="Walsh D."/>
            <person name="Lavine L.C."/>
        </authorList>
    </citation>
    <scope>NUCLEOTIDE SEQUENCE</scope>
</reference>
<comment type="function">
    <text evidence="7">Involved in nucleolar processing of pre-18S ribosomal RNA.</text>
</comment>
<dbReference type="InterPro" id="IPR040191">
    <property type="entry name" value="UTP10"/>
</dbReference>
<dbReference type="GO" id="GO:0030515">
    <property type="term" value="F:snoRNA binding"/>
    <property type="evidence" value="ECO:0007669"/>
    <property type="project" value="TreeGrafter"/>
</dbReference>
<dbReference type="PANTHER" id="PTHR13457:SF1">
    <property type="entry name" value="HEAT REPEAT-CONTAINING PROTEIN 1"/>
    <property type="match status" value="1"/>
</dbReference>
<gene>
    <name evidence="10" type="primary">heatr1_0</name>
    <name evidence="10" type="ORF">CM83_19229</name>
</gene>
<organism evidence="10">
    <name type="scientific">Lygus hesperus</name>
    <name type="common">Western plant bug</name>
    <dbReference type="NCBI Taxonomy" id="30085"/>
    <lineage>
        <taxon>Eukaryota</taxon>
        <taxon>Metazoa</taxon>
        <taxon>Ecdysozoa</taxon>
        <taxon>Arthropoda</taxon>
        <taxon>Hexapoda</taxon>
        <taxon>Insecta</taxon>
        <taxon>Pterygota</taxon>
        <taxon>Neoptera</taxon>
        <taxon>Paraneoptera</taxon>
        <taxon>Hemiptera</taxon>
        <taxon>Heteroptera</taxon>
        <taxon>Panheteroptera</taxon>
        <taxon>Cimicomorpha</taxon>
        <taxon>Miridae</taxon>
        <taxon>Mirini</taxon>
        <taxon>Lygus</taxon>
    </lineage>
</organism>
<dbReference type="InterPro" id="IPR016024">
    <property type="entry name" value="ARM-type_fold"/>
</dbReference>
<evidence type="ECO:0000256" key="1">
    <source>
        <dbReference type="ARBA" id="ARBA00004604"/>
    </source>
</evidence>
<proteinExistence type="inferred from homology"/>
<dbReference type="GO" id="GO:0045943">
    <property type="term" value="P:positive regulation of transcription by RNA polymerase I"/>
    <property type="evidence" value="ECO:0007669"/>
    <property type="project" value="TreeGrafter"/>
</dbReference>
<keyword evidence="5 7" id="KW-0539">Nucleus</keyword>
<evidence type="ECO:0000256" key="5">
    <source>
        <dbReference type="ARBA" id="ARBA00023242"/>
    </source>
</evidence>
<dbReference type="InterPro" id="IPR012954">
    <property type="entry name" value="BP28_C_dom"/>
</dbReference>
<evidence type="ECO:0000256" key="4">
    <source>
        <dbReference type="ARBA" id="ARBA00022552"/>
    </source>
</evidence>
<dbReference type="Pfam" id="PF23243">
    <property type="entry name" value="HEAT_HEATR1"/>
    <property type="match status" value="1"/>
</dbReference>
<dbReference type="GO" id="GO:0000462">
    <property type="term" value="P:maturation of SSU-rRNA from tricistronic rRNA transcript (SSU-rRNA, 5.8S rRNA, LSU-rRNA)"/>
    <property type="evidence" value="ECO:0007669"/>
    <property type="project" value="TreeGrafter"/>
</dbReference>
<evidence type="ECO:0000256" key="6">
    <source>
        <dbReference type="ARBA" id="ARBA00023274"/>
    </source>
</evidence>
<keyword evidence="8" id="KW-0175">Coiled coil</keyword>
<dbReference type="Pfam" id="PF12397">
    <property type="entry name" value="U3snoRNP10"/>
    <property type="match status" value="1"/>
</dbReference>
<protein>
    <recommendedName>
        <fullName evidence="7">HEAT repeat-containing protein 1</fullName>
    </recommendedName>
</protein>
<sequence>MAMSSLAAQLKKLETPQTALLAQHKHRPSFLFESKVAARYDRNTFYDIGLSGLEELKTLNPHFSNFHTTLFDPASKSLERAVETSEANEKLDFHIKNFLTLLSPYFLVTAAHRALEWLIQRYHIQDFNTDDLLFLILPYHETLLFAKMLQIIPLNEQTGKWHWLHPVKREGVPLSKTALLNRAAKDMGFLKFVCDMPTQAIKISGSKSASLGTLFAFYCTSVVGALEYSELITENHITALLPSLISALGSSLPDFTASGFLIIARLATKACLGEKILEVLFNKLSKVDHSILRSKTSLMLVLLSQNVRKKISFPEKGLRRLAESKWFLPSLVTFSKDKIHIVPLVSALLRTSLRLVIGGDEGMKTFVQNLLNDLVIDAADAKQIFKCLLEEFDKGACEENTVVWYSGLFRDLEKSFPQVFDDTVSLALNRKQSKEAAAVETLLGVNTSRNDIYERLVHPNEKIRVDTIMKISTDFEPDQLGWLRQPLLERFKDESASVVKALLKMPPKILDSLAQDVLVSNLIVAASNFHEHRGLLRKLTRELIVRAEESQSVQVFIALLPYIFKIAECKALEHVKTPPHFLFFEKATADCGDRQQLVWNLLNDPKLIPSFEDIHKAFKNTPFFKQKKELWSSTAFLLAFSIPDNPDQRVVKSAMDFLIAYLDNPKTSVEGTYEEIGPTNVDSHISSHGEMLIDKALHCLNVLTSKSIQKSVHDKASWWDFSKDSSSFILSIYKVILKGASSSKKAIRQSFSDTQQHFLKNYFEDDEARINFLLNALIYDPSLGDRNVAQVNSLLREDDGRVTTAVLSSDSLVIPAALVLLNSSDSAVRTGILEFLKSLSNSFSSGFYRTLIDIILDHQDELKIDAEQIIVIAYSVLSPSKEIQKMHLPAKRKAVKNIVDKLFDIATMEGTPLYIKTKLFEILEFVQSEELFNKTCSLAMQLIGNASSLQDDDAKLLTLVIRRFNETTIGVLKSDKAWEFMEMTLADQITKVHITPAKTTSPCGILINQITKEMFDSMPEPKSQNQQRFLSMVIEWVTDSENAHIVSSTASMFKKISLDSEIIVSLLSPMLTVDVKAPEGNKTANQPSQRRRSNTKIPALEVLETPEWKRGVCLLEMIQSKKKVNNVHILLPTLFDILKRSLQFEHQNAVEYHKQLLLSTILFCCEKLTESGSTSMKPDSLHVDLVVDCVRASHNPQTHHHALLALTYLAKIIPEQILHNIMAIFTFIGSSVLRQDDAYSFQIISQIIDTVVPVLLKGGKEADYEVNIASILRVFVSAFLDIPEHRRLPLLHKLMVTLNDGEHLWIFLALVFESHVTRPITDSDDIEIKENVGVVAVPKRLETSLELCAKFSPPVILNACHKLLVHMNELPHDKDRLEVQPMSKLATTIFNAKENTGKQLRHYKFTLLTFLSSLLSSSEFVIQMADQSNEVTEGLKDVFTSIVNQNLIYLKSVLHQVEATAQLPTAKFWKAILATTYEVLDKINALLPTDLFLKVVKNLLDSDLEAIRRKAMELLGWRLQDPRRPVLQETLFQLLTPFTAALNSITKSEELSHERQLTLQTSLFTLKLMARQLASVYIVEFKQVLTKVTDLVVNNEVSNWAVLGSLILCAGELISLLKSSAIAVLPQFVPVLIHHLKNLNLDEGGELLLISIITAIQKVVDSLANFLSPYLPQLLFQVCSLSAKHDNPVSETSKSPQLSAKLKAIRQKLSSEVPNRVLVPAVATCHSKFVKRGNYPAIGPLMSILSASFKSGADLTSELTSLFLKALQFRSDHSELPLDLVGEVESSVVSTILTLTLKLSEAGFKPLYSKFYEWANRAGQPERIITFYRLSMKFADSLKNLFNLFAGIFIENASELLRLTNLNEEPDGYFQGDQAVEKSSLLVDSIIATLNAVFLYDSHNFVNKERFTNLMKPLVDQIENKLGGEEVWMKRCEELITPCIAQMATSMSDDSLWKQLNHHVLLKTRHQDYMIRLVSVRTMCALTRKLGEDFLPLLPETVPFLAELLEDDVEEVEKECQRVVNDMEEILGEPIQKYF</sequence>
<comment type="similarity">
    <text evidence="2 7">Belongs to the HEATR1/UTP10 family.</text>
</comment>
<keyword evidence="6 7" id="KW-0687">Ribonucleoprotein</keyword>
<evidence type="ECO:0000259" key="9">
    <source>
        <dbReference type="SMART" id="SM01036"/>
    </source>
</evidence>
<dbReference type="Gene3D" id="1.25.10.10">
    <property type="entry name" value="Leucine-rich Repeat Variant"/>
    <property type="match status" value="1"/>
</dbReference>
<keyword evidence="4 7" id="KW-0698">rRNA processing</keyword>
<name>A0A0A9XYW5_LYGHE</name>
<accession>A0A0A9XYW5</accession>
<dbReference type="EMBL" id="GBHO01018515">
    <property type="protein sequence ID" value="JAG25089.1"/>
    <property type="molecule type" value="Transcribed_RNA"/>
</dbReference>
<dbReference type="Pfam" id="PF08146">
    <property type="entry name" value="BP28CT"/>
    <property type="match status" value="1"/>
</dbReference>
<keyword evidence="3 7" id="KW-0690">Ribosome biogenesis</keyword>
<dbReference type="InterPro" id="IPR011989">
    <property type="entry name" value="ARM-like"/>
</dbReference>
<feature type="coiled-coil region" evidence="8">
    <location>
        <begin position="2002"/>
        <end position="2029"/>
    </location>
</feature>
<evidence type="ECO:0000256" key="8">
    <source>
        <dbReference type="SAM" id="Coils"/>
    </source>
</evidence>
<dbReference type="GO" id="GO:0034455">
    <property type="term" value="C:t-UTP complex"/>
    <property type="evidence" value="ECO:0007669"/>
    <property type="project" value="TreeGrafter"/>
</dbReference>
<evidence type="ECO:0000256" key="2">
    <source>
        <dbReference type="ARBA" id="ARBA00010559"/>
    </source>
</evidence>
<dbReference type="PANTHER" id="PTHR13457">
    <property type="entry name" value="BAP28"/>
    <property type="match status" value="1"/>
</dbReference>
<dbReference type="InterPro" id="IPR022125">
    <property type="entry name" value="U3snoRNP10_N"/>
</dbReference>
<dbReference type="GO" id="GO:0030686">
    <property type="term" value="C:90S preribosome"/>
    <property type="evidence" value="ECO:0007669"/>
    <property type="project" value="TreeGrafter"/>
</dbReference>
<dbReference type="SMART" id="SM01036">
    <property type="entry name" value="BP28CT"/>
    <property type="match status" value="1"/>
</dbReference>
<dbReference type="InterPro" id="IPR056473">
    <property type="entry name" value="HEAT_Utp10/HEAT1"/>
</dbReference>
<reference evidence="10" key="2">
    <citation type="submission" date="2014-07" db="EMBL/GenBank/DDBJ databases">
        <authorList>
            <person name="Hull J."/>
        </authorList>
    </citation>
    <scope>NUCLEOTIDE SEQUENCE</scope>
</reference>
<evidence type="ECO:0000256" key="3">
    <source>
        <dbReference type="ARBA" id="ARBA00022517"/>
    </source>
</evidence>
<dbReference type="SUPFAM" id="SSF48371">
    <property type="entry name" value="ARM repeat"/>
    <property type="match status" value="2"/>
</dbReference>
<evidence type="ECO:0000256" key="7">
    <source>
        <dbReference type="RuleBase" id="RU367065"/>
    </source>
</evidence>
<feature type="domain" description="BP28 C-terminal" evidence="9">
    <location>
        <begin position="1749"/>
        <end position="1901"/>
    </location>
</feature>
<evidence type="ECO:0000313" key="10">
    <source>
        <dbReference type="EMBL" id="JAG25089.1"/>
    </source>
</evidence>
<dbReference type="GO" id="GO:0032040">
    <property type="term" value="C:small-subunit processome"/>
    <property type="evidence" value="ECO:0007669"/>
    <property type="project" value="TreeGrafter"/>
</dbReference>